<comment type="caution">
    <text evidence="2">The sequence shown here is derived from an EMBL/GenBank/DDBJ whole genome shotgun (WGS) entry which is preliminary data.</text>
</comment>
<feature type="compositionally biased region" description="Basic and acidic residues" evidence="1">
    <location>
        <begin position="194"/>
        <end position="204"/>
    </location>
</feature>
<feature type="compositionally biased region" description="Polar residues" evidence="1">
    <location>
        <begin position="31"/>
        <end position="42"/>
    </location>
</feature>
<gene>
    <name evidence="2" type="primary">RLR1_2</name>
    <name evidence="2" type="ORF">Daus18300_005324</name>
</gene>
<proteinExistence type="predicted"/>
<dbReference type="Proteomes" id="UP001583177">
    <property type="component" value="Unassembled WGS sequence"/>
</dbReference>
<protein>
    <submittedName>
        <fullName evidence="2">THO2 plays a role in transcriptional elongation</fullName>
    </submittedName>
</protein>
<feature type="compositionally biased region" description="Basic and acidic residues" evidence="1">
    <location>
        <begin position="137"/>
        <end position="153"/>
    </location>
</feature>
<feature type="compositionally biased region" description="Polar residues" evidence="1">
    <location>
        <begin position="104"/>
        <end position="122"/>
    </location>
</feature>
<keyword evidence="3" id="KW-1185">Reference proteome</keyword>
<name>A0ABR3X237_9PEZI</name>
<evidence type="ECO:0000313" key="3">
    <source>
        <dbReference type="Proteomes" id="UP001583177"/>
    </source>
</evidence>
<organism evidence="2 3">
    <name type="scientific">Diaporthe australafricana</name>
    <dbReference type="NCBI Taxonomy" id="127596"/>
    <lineage>
        <taxon>Eukaryota</taxon>
        <taxon>Fungi</taxon>
        <taxon>Dikarya</taxon>
        <taxon>Ascomycota</taxon>
        <taxon>Pezizomycotina</taxon>
        <taxon>Sordariomycetes</taxon>
        <taxon>Sordariomycetidae</taxon>
        <taxon>Diaporthales</taxon>
        <taxon>Diaporthaceae</taxon>
        <taxon>Diaporthe</taxon>
    </lineage>
</organism>
<accession>A0ABR3X237</accession>
<evidence type="ECO:0000313" key="2">
    <source>
        <dbReference type="EMBL" id="KAL1869864.1"/>
    </source>
</evidence>
<feature type="compositionally biased region" description="Pro residues" evidence="1">
    <location>
        <begin position="72"/>
        <end position="82"/>
    </location>
</feature>
<feature type="compositionally biased region" description="Basic and acidic residues" evidence="1">
    <location>
        <begin position="52"/>
        <end position="69"/>
    </location>
</feature>
<dbReference type="EMBL" id="JAWRVE010000039">
    <property type="protein sequence ID" value="KAL1869864.1"/>
    <property type="molecule type" value="Genomic_DNA"/>
</dbReference>
<feature type="region of interest" description="Disordered" evidence="1">
    <location>
        <begin position="1"/>
        <end position="218"/>
    </location>
</feature>
<evidence type="ECO:0000256" key="1">
    <source>
        <dbReference type="SAM" id="MobiDB-lite"/>
    </source>
</evidence>
<reference evidence="2 3" key="1">
    <citation type="journal article" date="2024" name="IMA Fungus">
        <title>IMA Genome - F19 : A genome assembly and annotation guide to empower mycologists, including annotated draft genome sequences of Ceratocystis pirilliformis, Diaporthe australafricana, Fusarium ophioides, Paecilomyces lecythidis, and Sporothrix stenoceras.</title>
        <authorList>
            <person name="Aylward J."/>
            <person name="Wilson A.M."/>
            <person name="Visagie C.M."/>
            <person name="Spraker J."/>
            <person name="Barnes I."/>
            <person name="Buitendag C."/>
            <person name="Ceriani C."/>
            <person name="Del Mar Angel L."/>
            <person name="du Plessis D."/>
            <person name="Fuchs T."/>
            <person name="Gasser K."/>
            <person name="Kramer D."/>
            <person name="Li W."/>
            <person name="Munsamy K."/>
            <person name="Piso A."/>
            <person name="Price J.L."/>
            <person name="Sonnekus B."/>
            <person name="Thomas C."/>
            <person name="van der Nest A."/>
            <person name="van Dijk A."/>
            <person name="van Heerden A."/>
            <person name="van Vuuren N."/>
            <person name="Yilmaz N."/>
            <person name="Duong T.A."/>
            <person name="van der Merwe N.A."/>
            <person name="Wingfield M.J."/>
            <person name="Wingfield B.D."/>
        </authorList>
    </citation>
    <scope>NUCLEOTIDE SEQUENCE [LARGE SCALE GENOMIC DNA]</scope>
    <source>
        <strain evidence="2 3">CMW 18300</strain>
    </source>
</reference>
<sequence>MPPPDTNRAPSPERQPPTGPSSSRPRRAPSTQFDHAANSSTAPPAMPAGGGHSDRAHQFEQPMHPDRMRHIVPPPPPPPPPREPSHSRPQVPPIHTSDRVATPTGPSASRQGQSSHPNTPIAEQNAPYSAPTGPSASKDRQRGSVRRQLEKLQDNITPGNTKRDGDHRRPRQSMPDSDAQILTGASPVSTPVQERPDPVRRNMMQDRPVPGNEMSGLPLRDSRSDAHEELAGSRAIASAIPTTNPSNLDDLLENQLLILAIATLCLAVLGNLQALVANHDIGAIAEVTVAEARAAVEEEQATNGAIAAEEDRCAVGPGTDRETGLEKGQETDPDGLVMIAETPVATTEAQAGSGGVTFQKCRQATETSDPDVRTVPYMVSCSCEEGGGLARPQVRRSVR</sequence>